<dbReference type="OrthoDB" id="6250534at2759"/>
<keyword evidence="3" id="KW-1185">Reference proteome</keyword>
<reference evidence="4" key="1">
    <citation type="submission" date="2017-02" db="UniProtKB">
        <authorList>
            <consortium name="WormBaseParasite"/>
        </authorList>
    </citation>
    <scope>IDENTIFICATION</scope>
</reference>
<feature type="transmembrane region" description="Helical" evidence="1">
    <location>
        <begin position="54"/>
        <end position="75"/>
    </location>
</feature>
<protein>
    <submittedName>
        <fullName evidence="4">Secreted protein</fullName>
    </submittedName>
</protein>
<sequence>MVVNFLVVIGLRFNPSGAVFYLRPVTAELTTPFDDGPVTPSGAAFTPFRSALELSFNFSIVFCFAFLMTIAYSPASTALAGKDRLCLVIKKFYKFSLRKG</sequence>
<proteinExistence type="predicted"/>
<evidence type="ECO:0000256" key="1">
    <source>
        <dbReference type="SAM" id="Phobius"/>
    </source>
</evidence>
<name>A0A0R3WYJ8_HYDTA</name>
<keyword evidence="1" id="KW-0472">Membrane</keyword>
<reference evidence="2 3" key="2">
    <citation type="submission" date="2018-11" db="EMBL/GenBank/DDBJ databases">
        <authorList>
            <consortium name="Pathogen Informatics"/>
        </authorList>
    </citation>
    <scope>NUCLEOTIDE SEQUENCE [LARGE SCALE GENOMIC DNA]</scope>
</reference>
<organism evidence="4">
    <name type="scientific">Hydatigena taeniaeformis</name>
    <name type="common">Feline tapeworm</name>
    <name type="synonym">Taenia taeniaeformis</name>
    <dbReference type="NCBI Taxonomy" id="6205"/>
    <lineage>
        <taxon>Eukaryota</taxon>
        <taxon>Metazoa</taxon>
        <taxon>Spiralia</taxon>
        <taxon>Lophotrochozoa</taxon>
        <taxon>Platyhelminthes</taxon>
        <taxon>Cestoda</taxon>
        <taxon>Eucestoda</taxon>
        <taxon>Cyclophyllidea</taxon>
        <taxon>Taeniidae</taxon>
        <taxon>Hydatigera</taxon>
    </lineage>
</organism>
<evidence type="ECO:0000313" key="3">
    <source>
        <dbReference type="Proteomes" id="UP000274429"/>
    </source>
</evidence>
<gene>
    <name evidence="2" type="ORF">TTAC_LOCUS5823</name>
</gene>
<keyword evidence="1" id="KW-1133">Transmembrane helix</keyword>
<dbReference type="STRING" id="6205.A0A0R3WYJ8"/>
<evidence type="ECO:0000313" key="2">
    <source>
        <dbReference type="EMBL" id="VDM27746.1"/>
    </source>
</evidence>
<keyword evidence="1" id="KW-0812">Transmembrane</keyword>
<dbReference type="EMBL" id="UYWX01009227">
    <property type="protein sequence ID" value="VDM27746.1"/>
    <property type="molecule type" value="Genomic_DNA"/>
</dbReference>
<accession>A0A0R3WYJ8</accession>
<dbReference type="Proteomes" id="UP000274429">
    <property type="component" value="Unassembled WGS sequence"/>
</dbReference>
<dbReference type="AlphaFoldDB" id="A0A0R3WYJ8"/>
<dbReference type="WBParaSite" id="TTAC_0000583801-mRNA-1">
    <property type="protein sequence ID" value="TTAC_0000583801-mRNA-1"/>
    <property type="gene ID" value="TTAC_0000583801"/>
</dbReference>
<evidence type="ECO:0000313" key="4">
    <source>
        <dbReference type="WBParaSite" id="TTAC_0000583801-mRNA-1"/>
    </source>
</evidence>